<protein>
    <recommendedName>
        <fullName evidence="3">DUF4283 domain-containing protein</fullName>
    </recommendedName>
</protein>
<accession>A0AAW2QJE1</accession>
<reference evidence="2" key="1">
    <citation type="submission" date="2020-06" db="EMBL/GenBank/DDBJ databases">
        <authorList>
            <person name="Li T."/>
            <person name="Hu X."/>
            <person name="Zhang T."/>
            <person name="Song X."/>
            <person name="Zhang H."/>
            <person name="Dai N."/>
            <person name="Sheng W."/>
            <person name="Hou X."/>
            <person name="Wei L."/>
        </authorList>
    </citation>
    <scope>NUCLEOTIDE SEQUENCE</scope>
    <source>
        <strain evidence="2">G02</strain>
        <tissue evidence="2">Leaf</tissue>
    </source>
</reference>
<gene>
    <name evidence="2" type="ORF">Sradi_3666500</name>
</gene>
<feature type="region of interest" description="Disordered" evidence="1">
    <location>
        <begin position="125"/>
        <end position="152"/>
    </location>
</feature>
<comment type="caution">
    <text evidence="2">The sequence shown here is derived from an EMBL/GenBank/DDBJ whole genome shotgun (WGS) entry which is preliminary data.</text>
</comment>
<reference evidence="2" key="2">
    <citation type="journal article" date="2024" name="Plant">
        <title>Genomic evolution and insights into agronomic trait innovations of Sesamum species.</title>
        <authorList>
            <person name="Miao H."/>
            <person name="Wang L."/>
            <person name="Qu L."/>
            <person name="Liu H."/>
            <person name="Sun Y."/>
            <person name="Le M."/>
            <person name="Wang Q."/>
            <person name="Wei S."/>
            <person name="Zheng Y."/>
            <person name="Lin W."/>
            <person name="Duan Y."/>
            <person name="Cao H."/>
            <person name="Xiong S."/>
            <person name="Wang X."/>
            <person name="Wei L."/>
            <person name="Li C."/>
            <person name="Ma Q."/>
            <person name="Ju M."/>
            <person name="Zhao R."/>
            <person name="Li G."/>
            <person name="Mu C."/>
            <person name="Tian Q."/>
            <person name="Mei H."/>
            <person name="Zhang T."/>
            <person name="Gao T."/>
            <person name="Zhang H."/>
        </authorList>
    </citation>
    <scope>NUCLEOTIDE SEQUENCE</scope>
    <source>
        <strain evidence="2">G02</strain>
    </source>
</reference>
<proteinExistence type="predicted"/>
<dbReference type="Gene3D" id="3.60.10.10">
    <property type="entry name" value="Endonuclease/exonuclease/phosphatase"/>
    <property type="match status" value="1"/>
</dbReference>
<dbReference type="InterPro" id="IPR036691">
    <property type="entry name" value="Endo/exonu/phosph_ase_sf"/>
</dbReference>
<evidence type="ECO:0008006" key="3">
    <source>
        <dbReference type="Google" id="ProtNLM"/>
    </source>
</evidence>
<dbReference type="AlphaFoldDB" id="A0AAW2QJE1"/>
<dbReference type="EMBL" id="JACGWJ010000015">
    <property type="protein sequence ID" value="KAL0367764.1"/>
    <property type="molecule type" value="Genomic_DNA"/>
</dbReference>
<evidence type="ECO:0000256" key="1">
    <source>
        <dbReference type="SAM" id="MobiDB-lite"/>
    </source>
</evidence>
<dbReference type="SUPFAM" id="SSF56219">
    <property type="entry name" value="DNase I-like"/>
    <property type="match status" value="1"/>
</dbReference>
<name>A0AAW2QJE1_SESRA</name>
<evidence type="ECO:0000313" key="2">
    <source>
        <dbReference type="EMBL" id="KAL0367764.1"/>
    </source>
</evidence>
<organism evidence="2">
    <name type="scientific">Sesamum radiatum</name>
    <name type="common">Black benniseed</name>
    <dbReference type="NCBI Taxonomy" id="300843"/>
    <lineage>
        <taxon>Eukaryota</taxon>
        <taxon>Viridiplantae</taxon>
        <taxon>Streptophyta</taxon>
        <taxon>Embryophyta</taxon>
        <taxon>Tracheophyta</taxon>
        <taxon>Spermatophyta</taxon>
        <taxon>Magnoliopsida</taxon>
        <taxon>eudicotyledons</taxon>
        <taxon>Gunneridae</taxon>
        <taxon>Pentapetalae</taxon>
        <taxon>asterids</taxon>
        <taxon>lamiids</taxon>
        <taxon>Lamiales</taxon>
        <taxon>Pedaliaceae</taxon>
        <taxon>Sesamum</taxon>
    </lineage>
</organism>
<sequence>MAGLSNLKKQWIPKFEEDENLALPQPVLLELQPITSCELTPYCELLTLELLRQHLSRLNLVAPLNSLMPPCYETRVSYPMHTRVSYPTGLPNSNAHENLPSMITGSVNLASNVVKDTSNMVAREPIPPSTSMAPPLMATAPETPPPRRRDGTEVPCKVDVEYEWVPPKCVTCMSLGHTTSACRTNKLVARPPVAVYVKKTRPSSEQCHIRKILTLEPKAMENEEVVAPETQGRPNLILDEPVLTRDEDTRKYENKTEVDILNVHLQFIHCKLFLRHFHITAFVTIVYGANENGIRRDLWQSIGALASSIANDPWLLMGDFNTILDISKVCGQSGDVQVALESFSQFLIDIAVINLLVQSSLFTWHNCSDGNRSLWKMLDRMLVNGRWLVTGRMSFTRTFHCARRTTLHLF</sequence>